<comment type="cofactor">
    <cofactor evidence="6">
        <name>[4Fe-4S] cluster</name>
        <dbReference type="ChEBI" id="CHEBI:49883"/>
    </cofactor>
    <text evidence="6">Binds 2 [4Fe-4S] clusters.</text>
</comment>
<name>A0A564ZK65_9BACT</name>
<evidence type="ECO:0000313" key="9">
    <source>
        <dbReference type="Proteomes" id="UP000334340"/>
    </source>
</evidence>
<reference evidence="8 9" key="1">
    <citation type="submission" date="2019-07" db="EMBL/GenBank/DDBJ databases">
        <authorList>
            <person name="Cremers G."/>
        </authorList>
    </citation>
    <scope>NUCLEOTIDE SEQUENCE [LARGE SCALE GENOMIC DNA]</scope>
</reference>
<dbReference type="PIRSF" id="PIRSF000139">
    <property type="entry name" value="Glc_ox_4Fe-4S"/>
    <property type="match status" value="1"/>
</dbReference>
<dbReference type="InterPro" id="IPR004017">
    <property type="entry name" value="Cys_rich_dom"/>
</dbReference>
<feature type="domain" description="4Fe-4S ferredoxin-type" evidence="7">
    <location>
        <begin position="35"/>
        <end position="62"/>
    </location>
</feature>
<organism evidence="8 9">
    <name type="scientific">Candidatus Methylomirabilis lanthanidiphila</name>
    <dbReference type="NCBI Taxonomy" id="2211376"/>
    <lineage>
        <taxon>Bacteria</taxon>
        <taxon>Candidatus Methylomirabilota</taxon>
        <taxon>Candidatus Methylomirabilia</taxon>
        <taxon>Candidatus Methylomirabilales</taxon>
        <taxon>Candidatus Methylomirabilaceae</taxon>
        <taxon>Candidatus Methylomirabilis</taxon>
    </lineage>
</organism>
<feature type="domain" description="4Fe-4S ferredoxin-type" evidence="7">
    <location>
        <begin position="85"/>
        <end position="108"/>
    </location>
</feature>
<dbReference type="PANTHER" id="PTHR32479">
    <property type="entry name" value="GLYCOLATE OXIDASE IRON-SULFUR SUBUNIT"/>
    <property type="match status" value="1"/>
</dbReference>
<keyword evidence="6" id="KW-0813">Transport</keyword>
<dbReference type="AlphaFoldDB" id="A0A564ZK65"/>
<protein>
    <recommendedName>
        <fullName evidence="6">Glycolate oxidase iron-sulfur subunit</fullName>
        <ecNumber evidence="6">1.1.99.14</ecNumber>
    </recommendedName>
</protein>
<dbReference type="GO" id="GO:0051539">
    <property type="term" value="F:4 iron, 4 sulfur cluster binding"/>
    <property type="evidence" value="ECO:0007669"/>
    <property type="project" value="UniProtKB-UniRule"/>
</dbReference>
<comment type="catalytic activity">
    <reaction evidence="6">
        <text>(R)-lactate + A = pyruvate + AH2</text>
        <dbReference type="Rhea" id="RHEA:15089"/>
        <dbReference type="ChEBI" id="CHEBI:13193"/>
        <dbReference type="ChEBI" id="CHEBI:15361"/>
        <dbReference type="ChEBI" id="CHEBI:16004"/>
        <dbReference type="ChEBI" id="CHEBI:17499"/>
    </reaction>
</comment>
<dbReference type="InterPro" id="IPR017896">
    <property type="entry name" value="4Fe4S_Fe-S-bd"/>
</dbReference>
<comment type="catalytic activity">
    <reaction evidence="6">
        <text>glycolate + A = glyoxylate + AH2</text>
        <dbReference type="Rhea" id="RHEA:21264"/>
        <dbReference type="ChEBI" id="CHEBI:13193"/>
        <dbReference type="ChEBI" id="CHEBI:17499"/>
        <dbReference type="ChEBI" id="CHEBI:29805"/>
        <dbReference type="ChEBI" id="CHEBI:36655"/>
        <dbReference type="EC" id="1.1.99.14"/>
    </reaction>
</comment>
<dbReference type="GO" id="GO:0019154">
    <property type="term" value="F:glycolate dehydrogenase activity"/>
    <property type="evidence" value="ECO:0007669"/>
    <property type="project" value="UniProtKB-EC"/>
</dbReference>
<gene>
    <name evidence="8" type="primary">lutA_2</name>
    <name evidence="8" type="ORF">MELA_02115</name>
</gene>
<evidence type="ECO:0000256" key="1">
    <source>
        <dbReference type="ARBA" id="ARBA00022485"/>
    </source>
</evidence>
<keyword evidence="1 6" id="KW-0004">4Fe-4S</keyword>
<evidence type="ECO:0000256" key="2">
    <source>
        <dbReference type="ARBA" id="ARBA00022723"/>
    </source>
</evidence>
<dbReference type="GO" id="GO:0046872">
    <property type="term" value="F:metal ion binding"/>
    <property type="evidence" value="ECO:0007669"/>
    <property type="project" value="UniProtKB-UniRule"/>
</dbReference>
<keyword evidence="5 6" id="KW-0411">Iron-sulfur</keyword>
<comment type="function">
    <text evidence="6">Component of a complex that catalyzes the oxidation of glycolate to glyoxylate.</text>
</comment>
<sequence length="459" mass="51192">MADRYPWEEEQSREQMVIRLSDNRDANVFDQLDPPDPELYLDCIHCGFCLPTCPTYLVLGNEMDSPRGRLTLIRAASEGNIAISDSFARHMDLCLLCRACETACPSGVKFGPLMETARGQIGRQHRYPPAEQRFRDVLLRTFTDLGRLRILVSLLRLYQRSGLQRLLRGSGLLSRLGRLGRMESLLPRVPAPRTCALPEVTPPKGERRGRVGLLLGCVQRYFFAHVNAATVRVLSENGYEVIAPQDQGCCGSLLVHEGEREQGKQLARQTIDCFEQANVDLIVVNAAGCGSAMKEYGELLHADPVYAERAKTFSRKVRDISELLAETPLRGALQPLGLTVTYHDACHLAHGQKIRREPRMLLKAIPGLQLVELKESDFCCGSAGTYNLRHPDLAQQLLDRKIERIKETGADIVVSGNLGCSLQIEKGLRERGLSIRVMHPVELLDTSCGDMKQPIKRTG</sequence>
<keyword evidence="4 6" id="KW-0408">Iron</keyword>
<dbReference type="InterPro" id="IPR009051">
    <property type="entry name" value="Helical_ferredxn"/>
</dbReference>
<evidence type="ECO:0000256" key="4">
    <source>
        <dbReference type="ARBA" id="ARBA00023004"/>
    </source>
</evidence>
<dbReference type="Proteomes" id="UP000334340">
    <property type="component" value="Unassembled WGS sequence"/>
</dbReference>
<evidence type="ECO:0000259" key="7">
    <source>
        <dbReference type="PROSITE" id="PS51379"/>
    </source>
</evidence>
<evidence type="ECO:0000313" key="8">
    <source>
        <dbReference type="EMBL" id="VUZ85730.1"/>
    </source>
</evidence>
<keyword evidence="6" id="KW-0249">Electron transport</keyword>
<evidence type="ECO:0000256" key="6">
    <source>
        <dbReference type="PIRNR" id="PIRNR000139"/>
    </source>
</evidence>
<proteinExistence type="predicted"/>
<dbReference type="EMBL" id="CABIKM010000032">
    <property type="protein sequence ID" value="VUZ85730.1"/>
    <property type="molecule type" value="Genomic_DNA"/>
</dbReference>
<dbReference type="Gene3D" id="1.10.1060.10">
    <property type="entry name" value="Alpha-helical ferredoxin"/>
    <property type="match status" value="1"/>
</dbReference>
<dbReference type="InterPro" id="IPR012257">
    <property type="entry name" value="Glc_ox_4Fe-4S"/>
</dbReference>
<accession>A0A564ZK65</accession>
<dbReference type="SUPFAM" id="SSF54862">
    <property type="entry name" value="4Fe-4S ferredoxins"/>
    <property type="match status" value="1"/>
</dbReference>
<keyword evidence="9" id="KW-1185">Reference proteome</keyword>
<evidence type="ECO:0000256" key="3">
    <source>
        <dbReference type="ARBA" id="ARBA00022737"/>
    </source>
</evidence>
<dbReference type="Pfam" id="PF13183">
    <property type="entry name" value="Fer4_8"/>
    <property type="match status" value="1"/>
</dbReference>
<dbReference type="EC" id="1.1.99.14" evidence="6"/>
<dbReference type="PANTHER" id="PTHR32479:SF17">
    <property type="entry name" value="GLYCOLATE OXIDASE IRON-SULFUR SUBUNIT"/>
    <property type="match status" value="1"/>
</dbReference>
<keyword evidence="2 6" id="KW-0479">Metal-binding</keyword>
<dbReference type="PROSITE" id="PS00198">
    <property type="entry name" value="4FE4S_FER_1"/>
    <property type="match status" value="1"/>
</dbReference>
<dbReference type="PROSITE" id="PS51379">
    <property type="entry name" value="4FE4S_FER_2"/>
    <property type="match status" value="2"/>
</dbReference>
<evidence type="ECO:0000256" key="5">
    <source>
        <dbReference type="ARBA" id="ARBA00023014"/>
    </source>
</evidence>
<dbReference type="Pfam" id="PF02754">
    <property type="entry name" value="CCG"/>
    <property type="match status" value="2"/>
</dbReference>
<dbReference type="InterPro" id="IPR017900">
    <property type="entry name" value="4Fe4S_Fe_S_CS"/>
</dbReference>
<keyword evidence="3" id="KW-0677">Repeat</keyword>